<reference evidence="1" key="2">
    <citation type="submission" date="2019-01" db="UniProtKB">
        <authorList>
            <consortium name="EnsemblPlants"/>
        </authorList>
    </citation>
    <scope>IDENTIFICATION</scope>
    <source>
        <strain evidence="1">cv. Heinz 1706</strain>
    </source>
</reference>
<dbReference type="Gramene" id="Solyc07g040892.1.1">
    <property type="protein sequence ID" value="Solyc07g040892.1.1"/>
    <property type="gene ID" value="Solyc07g040892.1"/>
</dbReference>
<name>A0A3Q7HB94_SOLLC</name>
<reference evidence="1" key="1">
    <citation type="journal article" date="2012" name="Nature">
        <title>The tomato genome sequence provides insights into fleshy fruit evolution.</title>
        <authorList>
            <consortium name="Tomato Genome Consortium"/>
        </authorList>
    </citation>
    <scope>NUCLEOTIDE SEQUENCE [LARGE SCALE GENOMIC DNA]</scope>
    <source>
        <strain evidence="1">cv. Heinz 1706</strain>
    </source>
</reference>
<sequence>MPQMLWKEGTHEYSSNLADHGWIIDTCATHHFNPLKEILSSLKGLQGDCKIQVPTGECPIHVRATQEVEAPVPVGIEPAEDNEVVHGDWHHEDQIDLPFVIPGRPPRNCGDDIVVLMIYVDDILLIGSSHILINDAKQYLYNQFKVKDLGS</sequence>
<evidence type="ECO:0000313" key="2">
    <source>
        <dbReference type="Proteomes" id="UP000004994"/>
    </source>
</evidence>
<protein>
    <recommendedName>
        <fullName evidence="3">Reverse transcriptase Ty1/copia-type domain-containing protein</fullName>
    </recommendedName>
</protein>
<dbReference type="Proteomes" id="UP000004994">
    <property type="component" value="Chromosome 7"/>
</dbReference>
<accession>A0A3Q7HB94</accession>
<dbReference type="AlphaFoldDB" id="A0A3Q7HB94"/>
<organism evidence="1">
    <name type="scientific">Solanum lycopersicum</name>
    <name type="common">Tomato</name>
    <name type="synonym">Lycopersicon esculentum</name>
    <dbReference type="NCBI Taxonomy" id="4081"/>
    <lineage>
        <taxon>Eukaryota</taxon>
        <taxon>Viridiplantae</taxon>
        <taxon>Streptophyta</taxon>
        <taxon>Embryophyta</taxon>
        <taxon>Tracheophyta</taxon>
        <taxon>Spermatophyta</taxon>
        <taxon>Magnoliopsida</taxon>
        <taxon>eudicotyledons</taxon>
        <taxon>Gunneridae</taxon>
        <taxon>Pentapetalae</taxon>
        <taxon>asterids</taxon>
        <taxon>lamiids</taxon>
        <taxon>Solanales</taxon>
        <taxon>Solanaceae</taxon>
        <taxon>Solanoideae</taxon>
        <taxon>Solaneae</taxon>
        <taxon>Solanum</taxon>
        <taxon>Solanum subgen. Lycopersicon</taxon>
    </lineage>
</organism>
<dbReference type="InParanoid" id="A0A3Q7HB94"/>
<keyword evidence="2" id="KW-1185">Reference proteome</keyword>
<evidence type="ECO:0000313" key="1">
    <source>
        <dbReference type="EnsemblPlants" id="Solyc07g040892.1.1"/>
    </source>
</evidence>
<proteinExistence type="predicted"/>
<dbReference type="EnsemblPlants" id="Solyc07g040892.1.1">
    <property type="protein sequence ID" value="Solyc07g040892.1.1"/>
    <property type="gene ID" value="Solyc07g040892.1"/>
</dbReference>
<evidence type="ECO:0008006" key="3">
    <source>
        <dbReference type="Google" id="ProtNLM"/>
    </source>
</evidence>